<sequence length="445" mass="47529">MRLTRDPSLRVLADGRTLLGGVPVRVLRLTPAGARLARAWLAGEPVGSASSHRALARRLVTAGLAHPAYERSRWRHTDVTAVLPVRDAPQGLRKLREALEGLAGVVVVDDGSAVPVDGATTRHHVPRGPAAARNTGVRSVTTDLVAFLDADVVPRPGWLDPLLAHFEDPEVAAVAPRVRSRPGGSVLERYERGRSPLDLGPAPAEVRPGGRVGHLPTATLVVRASVLRELGGFDEGLRFGEDVDLVWRLVAGGHRVRYEPAGEVWHRPRADWAAALRQRFGYGTSAAPLALRHGSAVAPARLTPWSAAFWIAALVGLPRTALGVAAGTAARLPRKLTPAGVPGPVSLRLALRGHLGAGRMLGEAALRTWWPVAIPLLAASRPGRTALALAVLSRLRGRPRDVDPVRWGAAVLADDLAYGAGVWWGALRNRTARPLLPRLTDRPDR</sequence>
<keyword evidence="3" id="KW-1185">Reference proteome</keyword>
<comment type="caution">
    <text evidence="2">The sequence shown here is derived from an EMBL/GenBank/DDBJ whole genome shotgun (WGS) entry which is preliminary data.</text>
</comment>
<dbReference type="InterPro" id="IPR023981">
    <property type="entry name" value="MftF"/>
</dbReference>
<dbReference type="Pfam" id="PF00535">
    <property type="entry name" value="Glycos_transf_2"/>
    <property type="match status" value="1"/>
</dbReference>
<dbReference type="Gene3D" id="3.90.550.10">
    <property type="entry name" value="Spore Coat Polysaccharide Biosynthesis Protein SpsA, Chain A"/>
    <property type="match status" value="1"/>
</dbReference>
<feature type="domain" description="Glycosyltransferase 2-like" evidence="1">
    <location>
        <begin position="105"/>
        <end position="192"/>
    </location>
</feature>
<dbReference type="PANTHER" id="PTHR43646:SF6">
    <property type="entry name" value="PRE-MYCOFACTOCIN GLYCOSYLTRANSFERASE"/>
    <property type="match status" value="1"/>
</dbReference>
<evidence type="ECO:0000313" key="2">
    <source>
        <dbReference type="EMBL" id="MFE5978207.1"/>
    </source>
</evidence>
<dbReference type="InterPro" id="IPR001173">
    <property type="entry name" value="Glyco_trans_2-like"/>
</dbReference>
<organism evidence="2 3">
    <name type="scientific">Streptomyces wedmorensis</name>
    <dbReference type="NCBI Taxonomy" id="43759"/>
    <lineage>
        <taxon>Bacteria</taxon>
        <taxon>Bacillati</taxon>
        <taxon>Actinomycetota</taxon>
        <taxon>Actinomycetes</taxon>
        <taxon>Kitasatosporales</taxon>
        <taxon>Streptomycetaceae</taxon>
        <taxon>Streptomyces</taxon>
    </lineage>
</organism>
<reference evidence="2 3" key="1">
    <citation type="submission" date="2024-09" db="EMBL/GenBank/DDBJ databases">
        <title>The Natural Products Discovery Center: Release of the First 8490 Sequenced Strains for Exploring Actinobacteria Biosynthetic Diversity.</title>
        <authorList>
            <person name="Kalkreuter E."/>
            <person name="Kautsar S.A."/>
            <person name="Yang D."/>
            <person name="Bader C.D."/>
            <person name="Teijaro C.N."/>
            <person name="Fluegel L."/>
            <person name="Davis C.M."/>
            <person name="Simpson J.R."/>
            <person name="Lauterbach L."/>
            <person name="Steele A.D."/>
            <person name="Gui C."/>
            <person name="Meng S."/>
            <person name="Li G."/>
            <person name="Viehrig K."/>
            <person name="Ye F."/>
            <person name="Su P."/>
            <person name="Kiefer A.F."/>
            <person name="Nichols A."/>
            <person name="Cepeda A.J."/>
            <person name="Yan W."/>
            <person name="Fan B."/>
            <person name="Jiang Y."/>
            <person name="Adhikari A."/>
            <person name="Zheng C.-J."/>
            <person name="Schuster L."/>
            <person name="Cowan T.M."/>
            <person name="Smanski M.J."/>
            <person name="Chevrette M.G."/>
            <person name="De Carvalho L.P.S."/>
            <person name="Shen B."/>
        </authorList>
    </citation>
    <scope>NUCLEOTIDE SEQUENCE [LARGE SCALE GENOMIC DNA]</scope>
    <source>
        <strain evidence="2 3">NPDC056472</strain>
    </source>
</reference>
<dbReference type="RefSeq" id="WP_386250970.1">
    <property type="nucleotide sequence ID" value="NZ_JBHTRV010000001.1"/>
</dbReference>
<accession>A0ABW6ILZ2</accession>
<gene>
    <name evidence="2" type="primary">mftF</name>
    <name evidence="2" type="ORF">ACFQ63_00690</name>
</gene>
<dbReference type="Proteomes" id="UP001600424">
    <property type="component" value="Unassembled WGS sequence"/>
</dbReference>
<protein>
    <submittedName>
        <fullName evidence="2">Mycofactocin biosynthesis glycosyltransferase MftF</fullName>
    </submittedName>
</protein>
<proteinExistence type="predicted"/>
<dbReference type="PANTHER" id="PTHR43646">
    <property type="entry name" value="GLYCOSYLTRANSFERASE"/>
    <property type="match status" value="1"/>
</dbReference>
<name>A0ABW6ILZ2_STRWE</name>
<dbReference type="InterPro" id="IPR029044">
    <property type="entry name" value="Nucleotide-diphossugar_trans"/>
</dbReference>
<evidence type="ECO:0000259" key="1">
    <source>
        <dbReference type="Pfam" id="PF00535"/>
    </source>
</evidence>
<evidence type="ECO:0000313" key="3">
    <source>
        <dbReference type="Proteomes" id="UP001600424"/>
    </source>
</evidence>
<dbReference type="EMBL" id="JBHTRV010000001">
    <property type="protein sequence ID" value="MFE5978207.1"/>
    <property type="molecule type" value="Genomic_DNA"/>
</dbReference>
<dbReference type="SUPFAM" id="SSF53448">
    <property type="entry name" value="Nucleotide-diphospho-sugar transferases"/>
    <property type="match status" value="1"/>
</dbReference>
<dbReference type="NCBIfam" id="TIGR03965">
    <property type="entry name" value="mycofact_glyco"/>
    <property type="match status" value="1"/>
</dbReference>